<proteinExistence type="predicted"/>
<organism evidence="5 6">
    <name type="scientific">Phocaeicola barnesiae</name>
    <dbReference type="NCBI Taxonomy" id="376804"/>
    <lineage>
        <taxon>Bacteria</taxon>
        <taxon>Pseudomonadati</taxon>
        <taxon>Bacteroidota</taxon>
        <taxon>Bacteroidia</taxon>
        <taxon>Bacteroidales</taxon>
        <taxon>Bacteroidaceae</taxon>
        <taxon>Phocaeicola</taxon>
    </lineage>
</organism>
<reference evidence="5 6" key="1">
    <citation type="submission" date="2022-08" db="EMBL/GenBank/DDBJ databases">
        <authorList>
            <person name="Zeman M."/>
            <person name="Kubasova T."/>
        </authorList>
    </citation>
    <scope>NUCLEOTIDE SEQUENCE [LARGE SCALE GENOMIC DNA]</scope>
    <source>
        <strain evidence="5 6">ET62</strain>
    </source>
</reference>
<dbReference type="GO" id="GO:0008703">
    <property type="term" value="F:5-amino-6-(5-phosphoribosylamino)uracil reductase activity"/>
    <property type="evidence" value="ECO:0007669"/>
    <property type="project" value="InterPro"/>
</dbReference>
<keyword evidence="2" id="KW-0521">NADP</keyword>
<evidence type="ECO:0000256" key="1">
    <source>
        <dbReference type="ARBA" id="ARBA00005104"/>
    </source>
</evidence>
<evidence type="ECO:0000256" key="3">
    <source>
        <dbReference type="ARBA" id="ARBA00023002"/>
    </source>
</evidence>
<keyword evidence="6" id="KW-1185">Reference proteome</keyword>
<dbReference type="Gene3D" id="3.40.430.10">
    <property type="entry name" value="Dihydrofolate Reductase, subunit A"/>
    <property type="match status" value="1"/>
</dbReference>
<dbReference type="Pfam" id="PF01872">
    <property type="entry name" value="RibD_C"/>
    <property type="match status" value="1"/>
</dbReference>
<name>A0AAW5N2K5_9BACT</name>
<comment type="pathway">
    <text evidence="1">Cofactor biosynthesis; riboflavin biosynthesis.</text>
</comment>
<feature type="domain" description="Bacterial bifunctional deaminase-reductase C-terminal" evidence="4">
    <location>
        <begin position="3"/>
        <end position="217"/>
    </location>
</feature>
<gene>
    <name evidence="5" type="ORF">NW209_14305</name>
</gene>
<keyword evidence="3" id="KW-0560">Oxidoreductase</keyword>
<dbReference type="PANTHER" id="PTHR38011">
    <property type="entry name" value="DIHYDROFOLATE REDUCTASE FAMILY PROTEIN (AFU_ORTHOLOGUE AFUA_8G06820)"/>
    <property type="match status" value="1"/>
</dbReference>
<dbReference type="InterPro" id="IPR024072">
    <property type="entry name" value="DHFR-like_dom_sf"/>
</dbReference>
<sequence>MRPYVICHMVASIDGRIDCSMVDKISGEEYYTALEQLDCPSLLEGRVTMEHYNSAKEPFVPTGYEPVDQPSVSVAEESDAYMVSVDTLGHLRWNSNRIDDVPLICIVSERVSKEYLEMLRKQEISWIAVGKENIDLNAAMTILYEQFHVKRLALLGGGHINGGFLQAGLIDEVSLLVAPGIDGRKNGTSVFDGIVEMEYLPKHLHLTGLERLGNDVIWLRYRL</sequence>
<comment type="caution">
    <text evidence="5">The sequence shown here is derived from an EMBL/GenBank/DDBJ whole genome shotgun (WGS) entry which is preliminary data.</text>
</comment>
<dbReference type="AlphaFoldDB" id="A0AAW5N2K5"/>
<dbReference type="GO" id="GO:0009231">
    <property type="term" value="P:riboflavin biosynthetic process"/>
    <property type="evidence" value="ECO:0007669"/>
    <property type="project" value="InterPro"/>
</dbReference>
<dbReference type="InterPro" id="IPR002734">
    <property type="entry name" value="RibDG_C"/>
</dbReference>
<accession>A0AAW5N2K5</accession>
<evidence type="ECO:0000313" key="6">
    <source>
        <dbReference type="Proteomes" id="UP001204579"/>
    </source>
</evidence>
<dbReference type="RefSeq" id="WP_258336252.1">
    <property type="nucleotide sequence ID" value="NZ_JANRHJ010000021.1"/>
</dbReference>
<protein>
    <submittedName>
        <fullName evidence="5">Dihydrofolate reductase family protein</fullName>
    </submittedName>
</protein>
<dbReference type="PANTHER" id="PTHR38011:SF7">
    <property type="entry name" value="2,5-DIAMINO-6-RIBOSYLAMINO-4(3H)-PYRIMIDINONE 5'-PHOSPHATE REDUCTASE"/>
    <property type="match status" value="1"/>
</dbReference>
<evidence type="ECO:0000256" key="2">
    <source>
        <dbReference type="ARBA" id="ARBA00022857"/>
    </source>
</evidence>
<evidence type="ECO:0000313" key="5">
    <source>
        <dbReference type="EMBL" id="MCR8875166.1"/>
    </source>
</evidence>
<evidence type="ECO:0000259" key="4">
    <source>
        <dbReference type="Pfam" id="PF01872"/>
    </source>
</evidence>
<dbReference type="Proteomes" id="UP001204579">
    <property type="component" value="Unassembled WGS sequence"/>
</dbReference>
<dbReference type="InterPro" id="IPR050765">
    <property type="entry name" value="Riboflavin_Biosynth_HTPR"/>
</dbReference>
<dbReference type="EMBL" id="JANRHJ010000021">
    <property type="protein sequence ID" value="MCR8875166.1"/>
    <property type="molecule type" value="Genomic_DNA"/>
</dbReference>
<dbReference type="SUPFAM" id="SSF53597">
    <property type="entry name" value="Dihydrofolate reductase-like"/>
    <property type="match status" value="1"/>
</dbReference>